<feature type="transmembrane region" description="Helical" evidence="2">
    <location>
        <begin position="418"/>
        <end position="436"/>
    </location>
</feature>
<dbReference type="Proteomes" id="UP000663853">
    <property type="component" value="Unassembled WGS sequence"/>
</dbReference>
<feature type="transmembrane region" description="Helical" evidence="2">
    <location>
        <begin position="251"/>
        <end position="269"/>
    </location>
</feature>
<gene>
    <name evidence="3" type="ORF">RDB_LOCUS131536</name>
</gene>
<feature type="transmembrane region" description="Helical" evidence="2">
    <location>
        <begin position="351"/>
        <end position="371"/>
    </location>
</feature>
<feature type="compositionally biased region" description="Basic and acidic residues" evidence="1">
    <location>
        <begin position="704"/>
        <end position="713"/>
    </location>
</feature>
<feature type="region of interest" description="Disordered" evidence="1">
    <location>
        <begin position="704"/>
        <end position="739"/>
    </location>
</feature>
<feature type="compositionally biased region" description="Low complexity" evidence="1">
    <location>
        <begin position="724"/>
        <end position="737"/>
    </location>
</feature>
<dbReference type="EMBL" id="CAJMXA010003709">
    <property type="protein sequence ID" value="CAE6512666.1"/>
    <property type="molecule type" value="Genomic_DNA"/>
</dbReference>
<comment type="caution">
    <text evidence="3">The sequence shown here is derived from an EMBL/GenBank/DDBJ whole genome shotgun (WGS) entry which is preliminary data.</text>
</comment>
<feature type="transmembrane region" description="Helical" evidence="2">
    <location>
        <begin position="186"/>
        <end position="205"/>
    </location>
</feature>
<name>A0A8H3HIN5_9AGAM</name>
<dbReference type="AlphaFoldDB" id="A0A8H3HIN5"/>
<reference evidence="3" key="1">
    <citation type="submission" date="2021-01" db="EMBL/GenBank/DDBJ databases">
        <authorList>
            <person name="Kaushik A."/>
        </authorList>
    </citation>
    <scope>NUCLEOTIDE SEQUENCE</scope>
    <source>
        <strain evidence="3">AG6-10EEA</strain>
    </source>
</reference>
<sequence>MSVTSLRARRQGSRPTPFTAISKGVDPESNDLILHRQGLLIPWSKSPFFDESTITYRKLKEERRQSTYDGRASTPAPGHVEAYEGMMTADEIKDVDKSNDEERGERPPAWLDLFYDLAWASTFSNLTQNNVISGGEESLSYAVFFSMVWWMWVSQVSYDIRVGIQTASFDISLIISTADQFYSNDWFHRIFMFLQLCVFGALAAFTSKFDVTAFVGSSDNDPAQRALDNFNGVSQDQQAANELAAQRVPEVSFFGIALVIGISRILLFIQYIRVWLYAHDKRDPSVVVKPLAMFISAGLWCGSFAMLFTARYTNNAAHISKFIMWGVATAIEVAGHYFAPPAGHLRSMGSLTARLATLVTIILGEGLNGITGTLRFAATSLGFNLRCVALVLCTAIVVYLTFYLYFEGTRPRISRNRRSLWICLHLPYMLSVILLMEGLKNILLYTILYNSLEFTITRFLTLLEAATATDDMINVLNVTMTPFLAKIGFSWDDGWKQVVAATLATANGTEQDQTQAFTGGMYRLLMNMTVQVVKQFESDDESPAAELAVLQYLNNDTVIRVDTADGANSNLPEFIKVLGALLEPHVQGARWISALAGGTLIFLALINVTQSWPKDRYAWGSALSRFLNGTILLMLLFMNVGSSEFGDLYSNGAIWAWLDSFWALPTLAFSLLGQAIVDQILLVLAVRSADRALERTYEPSVLDPLRDSKDHAYDPPQSSGASLATTYPPTPATGAYGNPQSNWQPTYVPLTQQHSGYTSPTVMGHQHNYGFVAPPPPPSVPFQSTPFQATGGTGIPPGGIVTPSRPR</sequence>
<evidence type="ECO:0000313" key="3">
    <source>
        <dbReference type="EMBL" id="CAE6512666.1"/>
    </source>
</evidence>
<evidence type="ECO:0000313" key="4">
    <source>
        <dbReference type="Proteomes" id="UP000663853"/>
    </source>
</evidence>
<feature type="transmembrane region" description="Helical" evidence="2">
    <location>
        <begin position="591"/>
        <end position="610"/>
    </location>
</feature>
<dbReference type="PANTHER" id="PTHR42101:SF1">
    <property type="entry name" value="LOW TEMPERATURE REQUIREMENT A"/>
    <property type="match status" value="1"/>
</dbReference>
<organism evidence="3 4">
    <name type="scientific">Rhizoctonia solani</name>
    <dbReference type="NCBI Taxonomy" id="456999"/>
    <lineage>
        <taxon>Eukaryota</taxon>
        <taxon>Fungi</taxon>
        <taxon>Dikarya</taxon>
        <taxon>Basidiomycota</taxon>
        <taxon>Agaricomycotina</taxon>
        <taxon>Agaricomycetes</taxon>
        <taxon>Cantharellales</taxon>
        <taxon>Ceratobasidiaceae</taxon>
        <taxon>Rhizoctonia</taxon>
    </lineage>
</organism>
<evidence type="ECO:0000256" key="1">
    <source>
        <dbReference type="SAM" id="MobiDB-lite"/>
    </source>
</evidence>
<feature type="transmembrane region" description="Helical" evidence="2">
    <location>
        <begin position="383"/>
        <end position="406"/>
    </location>
</feature>
<keyword evidence="2" id="KW-0472">Membrane</keyword>
<feature type="transmembrane region" description="Helical" evidence="2">
    <location>
        <begin position="622"/>
        <end position="641"/>
    </location>
</feature>
<feature type="transmembrane region" description="Helical" evidence="2">
    <location>
        <begin position="290"/>
        <end position="310"/>
    </location>
</feature>
<protein>
    <submittedName>
        <fullName evidence="3">Uncharacterized protein</fullName>
    </submittedName>
</protein>
<feature type="region of interest" description="Disordered" evidence="1">
    <location>
        <begin position="1"/>
        <end position="26"/>
    </location>
</feature>
<proteinExistence type="predicted"/>
<keyword evidence="2" id="KW-1133">Transmembrane helix</keyword>
<feature type="transmembrane region" description="Helical" evidence="2">
    <location>
        <begin position="661"/>
        <end position="686"/>
    </location>
</feature>
<evidence type="ECO:0000256" key="2">
    <source>
        <dbReference type="SAM" id="Phobius"/>
    </source>
</evidence>
<dbReference type="PANTHER" id="PTHR42101">
    <property type="entry name" value="CHROMOSOME 16, WHOLE GENOME SHOTGUN SEQUENCE"/>
    <property type="match status" value="1"/>
</dbReference>
<accession>A0A8H3HIN5</accession>
<feature type="region of interest" description="Disordered" evidence="1">
    <location>
        <begin position="777"/>
        <end position="807"/>
    </location>
</feature>
<feature type="compositionally biased region" description="Low complexity" evidence="1">
    <location>
        <begin position="781"/>
        <end position="790"/>
    </location>
</feature>
<keyword evidence="2" id="KW-0812">Transmembrane</keyword>